<evidence type="ECO:0000313" key="1">
    <source>
        <dbReference type="EMBL" id="KKM84032.1"/>
    </source>
</evidence>
<sequence length="171" mass="18177">METALVPAEDDYLSLSHLSATICAELAAGLTDADGIKKKYELTEGQWRKLKGNDMFRAMLKDALIKFKGDIGAPARIKMKAEILLEDSLPVLDSIVHDKEGGAGTKLEAVKQLTVLAEKSGGGKGGEKGELTGAGFNVSIHINTGEGNDAAEPTTIVNIPAEDIKELEEQD</sequence>
<protein>
    <submittedName>
        <fullName evidence="1">Uncharacterized protein</fullName>
    </submittedName>
</protein>
<proteinExistence type="predicted"/>
<dbReference type="AlphaFoldDB" id="A0A0F9NRX8"/>
<reference evidence="1" key="1">
    <citation type="journal article" date="2015" name="Nature">
        <title>Complex archaea that bridge the gap between prokaryotes and eukaryotes.</title>
        <authorList>
            <person name="Spang A."/>
            <person name="Saw J.H."/>
            <person name="Jorgensen S.L."/>
            <person name="Zaremba-Niedzwiedzka K."/>
            <person name="Martijn J."/>
            <person name="Lind A.E."/>
            <person name="van Eijk R."/>
            <person name="Schleper C."/>
            <person name="Guy L."/>
            <person name="Ettema T.J."/>
        </authorList>
    </citation>
    <scope>NUCLEOTIDE SEQUENCE</scope>
</reference>
<accession>A0A0F9NRX8</accession>
<gene>
    <name evidence="1" type="ORF">LCGC14_1303250</name>
</gene>
<organism evidence="1">
    <name type="scientific">marine sediment metagenome</name>
    <dbReference type="NCBI Taxonomy" id="412755"/>
    <lineage>
        <taxon>unclassified sequences</taxon>
        <taxon>metagenomes</taxon>
        <taxon>ecological metagenomes</taxon>
    </lineage>
</organism>
<comment type="caution">
    <text evidence="1">The sequence shown here is derived from an EMBL/GenBank/DDBJ whole genome shotgun (WGS) entry which is preliminary data.</text>
</comment>
<dbReference type="EMBL" id="LAZR01007625">
    <property type="protein sequence ID" value="KKM84032.1"/>
    <property type="molecule type" value="Genomic_DNA"/>
</dbReference>
<name>A0A0F9NRX8_9ZZZZ</name>